<name>A0ABM5NHE8_LIBAS</name>
<dbReference type="RefSeq" id="WP_015453076.1">
    <property type="nucleotide sequence ID" value="NC_020549.1"/>
</dbReference>
<reference evidence="1 2" key="1">
    <citation type="journal article" date="2013" name="Genome Announc.">
        <title>Complete Genome Sequence of a Chinese Strain of 'Candidatus Liberibacter asiaticus'.</title>
        <authorList>
            <person name="Lin H."/>
            <person name="Han C.S."/>
            <person name="Liu B."/>
            <person name="Lou B."/>
            <person name="Bai X."/>
            <person name="Deng C."/>
            <person name="Civerolo E.L."/>
            <person name="Gupta G."/>
        </authorList>
    </citation>
    <scope>NUCLEOTIDE SEQUENCE [LARGE SCALE GENOMIC DNA]</scope>
    <source>
        <strain evidence="2">gxpsy</strain>
    </source>
</reference>
<sequence>MSIGMDDLLFLYGLSLASPLVGAGLRISSTLASHRSSIRDHEYRSLLAEENALRADVLYLDREDQARREGIMDTGVFRMKAVLSGVSGASLDLLVGQNTRNAYKGINTARTAREQTVARFAKEAGWHRANKEAVENNRWASVAAIAGPPMVESASSAGMKMFRRYNVKGKDAS</sequence>
<keyword evidence="2" id="KW-1185">Reference proteome</keyword>
<evidence type="ECO:0000313" key="2">
    <source>
        <dbReference type="Proteomes" id="UP000011820"/>
    </source>
</evidence>
<evidence type="ECO:0000313" key="1">
    <source>
        <dbReference type="EMBL" id="AGH17483.1"/>
    </source>
</evidence>
<dbReference type="EMBL" id="CP004005">
    <property type="protein sequence ID" value="AGH17483.1"/>
    <property type="molecule type" value="Genomic_DNA"/>
</dbReference>
<protein>
    <submittedName>
        <fullName evidence="1">Uncharacterized protein</fullName>
    </submittedName>
</protein>
<organism evidence="1 2">
    <name type="scientific">Candidatus Liberibacter asiaticus str. gxpsy</name>
    <dbReference type="NCBI Taxonomy" id="1174529"/>
    <lineage>
        <taxon>Bacteria</taxon>
        <taxon>Pseudomonadati</taxon>
        <taxon>Pseudomonadota</taxon>
        <taxon>Alphaproteobacteria</taxon>
        <taxon>Hyphomicrobiales</taxon>
        <taxon>Rhizobiaceae</taxon>
        <taxon>Liberibacter</taxon>
    </lineage>
</organism>
<dbReference type="Proteomes" id="UP000011820">
    <property type="component" value="Chromosome"/>
</dbReference>
<proteinExistence type="predicted"/>
<accession>A0ABM5NHE8</accession>
<gene>
    <name evidence="1" type="ORF">WSI_05630</name>
</gene>